<keyword evidence="3" id="KW-0677">Repeat</keyword>
<dbReference type="Gene3D" id="3.40.1550.20">
    <property type="entry name" value="Transcriptional regulator MraZ domain"/>
    <property type="match status" value="1"/>
</dbReference>
<dbReference type="InterPro" id="IPR003444">
    <property type="entry name" value="MraZ"/>
</dbReference>
<organism evidence="8">
    <name type="scientific">marine sediment metagenome</name>
    <dbReference type="NCBI Taxonomy" id="412755"/>
    <lineage>
        <taxon>unclassified sequences</taxon>
        <taxon>metagenomes</taxon>
        <taxon>ecological metagenomes</taxon>
    </lineage>
</organism>
<dbReference type="InterPro" id="IPR038619">
    <property type="entry name" value="MraZ_sf"/>
</dbReference>
<protein>
    <recommendedName>
        <fullName evidence="1">Transcriptional regulator MraZ</fullName>
    </recommendedName>
</protein>
<accession>X0WMC7</accession>
<dbReference type="HAMAP" id="MF_01008">
    <property type="entry name" value="MraZ"/>
    <property type="match status" value="1"/>
</dbReference>
<comment type="caution">
    <text evidence="8">The sequence shown here is derived from an EMBL/GenBank/DDBJ whole genome shotgun (WGS) entry which is preliminary data.</text>
</comment>
<sequence>IGVNQLEYSESPFVGTHTGIIDSKGRINIPADFRRSLEDCGESMLIFAPRAEFLYVFPQKVYVSYWKTDNRLKASLRRKGRFAADMAVHGNSYRKPVDSQGRVTLPKEAFERSSIKRDICFVGRLDFFIIRDKVIHEAYVEKDAILPGDVWDEFEKIQETTED</sequence>
<dbReference type="PANTHER" id="PTHR34701:SF1">
    <property type="entry name" value="TRANSCRIPTIONAL REGULATOR MRAZ"/>
    <property type="match status" value="1"/>
</dbReference>
<dbReference type="InterPro" id="IPR035644">
    <property type="entry name" value="MraZ_C"/>
</dbReference>
<dbReference type="InterPro" id="IPR035642">
    <property type="entry name" value="MraZ_N"/>
</dbReference>
<dbReference type="InterPro" id="IPR020603">
    <property type="entry name" value="MraZ_dom"/>
</dbReference>
<keyword evidence="6" id="KW-0804">Transcription</keyword>
<reference evidence="8" key="1">
    <citation type="journal article" date="2014" name="Front. Microbiol.">
        <title>High frequency of phylogenetically diverse reductive dehalogenase-homologous genes in deep subseafloor sedimentary metagenomes.</title>
        <authorList>
            <person name="Kawai M."/>
            <person name="Futagami T."/>
            <person name="Toyoda A."/>
            <person name="Takaki Y."/>
            <person name="Nishi S."/>
            <person name="Hori S."/>
            <person name="Arai W."/>
            <person name="Tsubouchi T."/>
            <person name="Morono Y."/>
            <person name="Uchiyama I."/>
            <person name="Ito T."/>
            <person name="Fujiyama A."/>
            <person name="Inagaki F."/>
            <person name="Takami H."/>
        </authorList>
    </citation>
    <scope>NUCLEOTIDE SEQUENCE</scope>
    <source>
        <strain evidence="8">Expedition CK06-06</strain>
    </source>
</reference>
<dbReference type="InterPro" id="IPR037914">
    <property type="entry name" value="SpoVT-AbrB_sf"/>
</dbReference>
<keyword evidence="4" id="KW-0805">Transcription regulation</keyword>
<evidence type="ECO:0000256" key="3">
    <source>
        <dbReference type="ARBA" id="ARBA00022737"/>
    </source>
</evidence>
<dbReference type="GO" id="GO:2000143">
    <property type="term" value="P:negative regulation of DNA-templated transcription initiation"/>
    <property type="evidence" value="ECO:0007669"/>
    <property type="project" value="TreeGrafter"/>
</dbReference>
<keyword evidence="2" id="KW-0963">Cytoplasm</keyword>
<dbReference type="GO" id="GO:0003700">
    <property type="term" value="F:DNA-binding transcription factor activity"/>
    <property type="evidence" value="ECO:0007669"/>
    <property type="project" value="InterPro"/>
</dbReference>
<proteinExistence type="inferred from homology"/>
<dbReference type="CDD" id="cd16321">
    <property type="entry name" value="MraZ_C"/>
    <property type="match status" value="1"/>
</dbReference>
<evidence type="ECO:0000256" key="2">
    <source>
        <dbReference type="ARBA" id="ARBA00022490"/>
    </source>
</evidence>
<evidence type="ECO:0000259" key="7">
    <source>
        <dbReference type="PROSITE" id="PS51740"/>
    </source>
</evidence>
<dbReference type="PANTHER" id="PTHR34701">
    <property type="entry name" value="TRANSCRIPTIONAL REGULATOR MRAZ"/>
    <property type="match status" value="1"/>
</dbReference>
<keyword evidence="5" id="KW-0238">DNA-binding</keyword>
<dbReference type="CDD" id="cd16320">
    <property type="entry name" value="MraZ_N"/>
    <property type="match status" value="1"/>
</dbReference>
<dbReference type="PROSITE" id="PS51740">
    <property type="entry name" value="SPOVT_ABRB"/>
    <property type="match status" value="1"/>
</dbReference>
<dbReference type="EMBL" id="BARS01031986">
    <property type="protein sequence ID" value="GAG24367.1"/>
    <property type="molecule type" value="Genomic_DNA"/>
</dbReference>
<evidence type="ECO:0000256" key="4">
    <source>
        <dbReference type="ARBA" id="ARBA00023015"/>
    </source>
</evidence>
<evidence type="ECO:0000256" key="6">
    <source>
        <dbReference type="ARBA" id="ARBA00023163"/>
    </source>
</evidence>
<name>X0WMC7_9ZZZZ</name>
<dbReference type="AlphaFoldDB" id="X0WMC7"/>
<feature type="non-terminal residue" evidence="8">
    <location>
        <position position="1"/>
    </location>
</feature>
<dbReference type="SUPFAM" id="SSF89447">
    <property type="entry name" value="AbrB/MazE/MraZ-like"/>
    <property type="match status" value="1"/>
</dbReference>
<gene>
    <name evidence="8" type="ORF">S01H1_49704</name>
</gene>
<dbReference type="GO" id="GO:0000976">
    <property type="term" value="F:transcription cis-regulatory region binding"/>
    <property type="evidence" value="ECO:0007669"/>
    <property type="project" value="TreeGrafter"/>
</dbReference>
<feature type="domain" description="SpoVT-AbrB" evidence="7">
    <location>
        <begin position="16"/>
        <end position="61"/>
    </location>
</feature>
<evidence type="ECO:0000256" key="1">
    <source>
        <dbReference type="ARBA" id="ARBA00013860"/>
    </source>
</evidence>
<dbReference type="InterPro" id="IPR007159">
    <property type="entry name" value="SpoVT-AbrB_dom"/>
</dbReference>
<dbReference type="Pfam" id="PF02381">
    <property type="entry name" value="MraZ"/>
    <property type="match status" value="2"/>
</dbReference>
<evidence type="ECO:0000256" key="5">
    <source>
        <dbReference type="ARBA" id="ARBA00023125"/>
    </source>
</evidence>
<evidence type="ECO:0000313" key="8">
    <source>
        <dbReference type="EMBL" id="GAG24367.1"/>
    </source>
</evidence>